<dbReference type="SUPFAM" id="SSF49464">
    <property type="entry name" value="Carboxypeptidase regulatory domain-like"/>
    <property type="match status" value="1"/>
</dbReference>
<dbReference type="NCBIfam" id="TIGR04056">
    <property type="entry name" value="OMP_RagA_SusC"/>
    <property type="match status" value="1"/>
</dbReference>
<keyword evidence="6 7" id="KW-0998">Cell outer membrane</keyword>
<dbReference type="InterPro" id="IPR023996">
    <property type="entry name" value="TonB-dep_OMP_SusC/RagA"/>
</dbReference>
<dbReference type="InterPro" id="IPR008969">
    <property type="entry name" value="CarboxyPept-like_regulatory"/>
</dbReference>
<dbReference type="NCBIfam" id="TIGR04057">
    <property type="entry name" value="SusC_RagA_signa"/>
    <property type="match status" value="1"/>
</dbReference>
<dbReference type="Gene3D" id="2.170.130.10">
    <property type="entry name" value="TonB-dependent receptor, plug domain"/>
    <property type="match status" value="1"/>
</dbReference>
<evidence type="ECO:0000313" key="10">
    <source>
        <dbReference type="EMBL" id="WQD39246.1"/>
    </source>
</evidence>
<evidence type="ECO:0000256" key="5">
    <source>
        <dbReference type="ARBA" id="ARBA00023136"/>
    </source>
</evidence>
<evidence type="ECO:0000256" key="3">
    <source>
        <dbReference type="ARBA" id="ARBA00022452"/>
    </source>
</evidence>
<evidence type="ECO:0000256" key="1">
    <source>
        <dbReference type="ARBA" id="ARBA00004571"/>
    </source>
</evidence>
<name>A0ABZ0W7S8_9BACT</name>
<keyword evidence="10" id="KW-0675">Receptor</keyword>
<evidence type="ECO:0000313" key="11">
    <source>
        <dbReference type="Proteomes" id="UP001325680"/>
    </source>
</evidence>
<protein>
    <submittedName>
        <fullName evidence="10">TonB-dependent receptor</fullName>
    </submittedName>
</protein>
<dbReference type="RefSeq" id="WP_114792785.1">
    <property type="nucleotide sequence ID" value="NZ_CP139960.1"/>
</dbReference>
<organism evidence="10 11">
    <name type="scientific">Niabella yanshanensis</name>
    <dbReference type="NCBI Taxonomy" id="577386"/>
    <lineage>
        <taxon>Bacteria</taxon>
        <taxon>Pseudomonadati</taxon>
        <taxon>Bacteroidota</taxon>
        <taxon>Chitinophagia</taxon>
        <taxon>Chitinophagales</taxon>
        <taxon>Chitinophagaceae</taxon>
        <taxon>Niabella</taxon>
    </lineage>
</organism>
<keyword evidence="3 7" id="KW-1134">Transmembrane beta strand</keyword>
<proteinExistence type="inferred from homology"/>
<reference evidence="10 11" key="1">
    <citation type="submission" date="2023-12" db="EMBL/GenBank/DDBJ databases">
        <title>Genome sequencing and assembly of bacterial species from a model synthetic community.</title>
        <authorList>
            <person name="Hogle S.L."/>
        </authorList>
    </citation>
    <scope>NUCLEOTIDE SEQUENCE [LARGE SCALE GENOMIC DNA]</scope>
    <source>
        <strain evidence="10 11">HAMBI_3031</strain>
    </source>
</reference>
<dbReference type="PROSITE" id="PS52016">
    <property type="entry name" value="TONB_DEPENDENT_REC_3"/>
    <property type="match status" value="1"/>
</dbReference>
<dbReference type="InterPro" id="IPR037066">
    <property type="entry name" value="Plug_dom_sf"/>
</dbReference>
<dbReference type="Gene3D" id="2.60.40.1120">
    <property type="entry name" value="Carboxypeptidase-like, regulatory domain"/>
    <property type="match status" value="1"/>
</dbReference>
<dbReference type="Gene3D" id="2.40.170.20">
    <property type="entry name" value="TonB-dependent receptor, beta-barrel domain"/>
    <property type="match status" value="1"/>
</dbReference>
<evidence type="ECO:0000256" key="2">
    <source>
        <dbReference type="ARBA" id="ARBA00022448"/>
    </source>
</evidence>
<dbReference type="Pfam" id="PF07715">
    <property type="entry name" value="Plug"/>
    <property type="match status" value="1"/>
</dbReference>
<feature type="chain" id="PRO_5045545242" evidence="8">
    <location>
        <begin position="25"/>
        <end position="1058"/>
    </location>
</feature>
<dbReference type="Pfam" id="PF13715">
    <property type="entry name" value="CarbopepD_reg_2"/>
    <property type="match status" value="1"/>
</dbReference>
<dbReference type="SUPFAM" id="SSF56935">
    <property type="entry name" value="Porins"/>
    <property type="match status" value="1"/>
</dbReference>
<evidence type="ECO:0000256" key="4">
    <source>
        <dbReference type="ARBA" id="ARBA00022692"/>
    </source>
</evidence>
<keyword evidence="5 7" id="KW-0472">Membrane</keyword>
<evidence type="ECO:0000256" key="8">
    <source>
        <dbReference type="SAM" id="SignalP"/>
    </source>
</evidence>
<dbReference type="InterPro" id="IPR023997">
    <property type="entry name" value="TonB-dep_OMP_SusC/RagA_CS"/>
</dbReference>
<evidence type="ECO:0000259" key="9">
    <source>
        <dbReference type="Pfam" id="PF07715"/>
    </source>
</evidence>
<evidence type="ECO:0000256" key="7">
    <source>
        <dbReference type="PROSITE-ProRule" id="PRU01360"/>
    </source>
</evidence>
<feature type="domain" description="TonB-dependent receptor plug" evidence="9">
    <location>
        <begin position="119"/>
        <end position="227"/>
    </location>
</feature>
<dbReference type="InterPro" id="IPR012910">
    <property type="entry name" value="Plug_dom"/>
</dbReference>
<sequence>MKYLHFFRKALLLLLCFGSLAAIAQERTVTGQVLDETSGQPLAGANIVIKGTNQNIPVASDGQFTFKVANASTVLMVSYVGYVTKEVNVSGETSLNILLASTSGNLNEVVVIGYGTQRKKSITGSVASVNYDQFKDRSFSNVVQSLTGTVPGVNISQSQGAPGAAPVIQIRGISSITAGTNPLFVVDGVPLEDFNMNMINPQDIQSVEILKDASSAAIYGSRGANGVVMVTTKLGKPGKAIVTAGFEYGIQKVTRQIDMMDAQQWIRYFVAAKNNAWVDLNPAVNKATDPNSARGSSTLYKIPEEFINSPEQFGTGTNWQDVMFRTAPMANAQLSVSGGTDKTQYLFSAGLLNQDAVLDQNYYRRLALRSNIRQKLSEKISVGLNLSLTGIHDRTDGVDGKSDVISLALQSDPIFPIYNENGNLGIVDPNSVWNRYLQYNPVNLWHPYATTRFTNKKNKAYNTFALGYLEYNIIEGLKFKSSLSANVSNNSYNYYRFKNQGYGYNQDLATSTATASAGNKLNWLWENTATYDFSVAEHNFNVLAGYTSQKERTEFQSLTAANFPNDLVQTINAGTVTGGTSTATEWAIQSYLGRVNYNFRNKYFLSASIRRDGSSRFSRNNQWGYFPSVSAGWVISDENFLKEAGALNLLKLKASYGSVGNNQIPNYGAIGLLGGVNYVSNGNIIAGLKPITLDNSGLRWEKTNQANIGIDIAFLKNRLSATIEVYRSITQDMLLNVPIPDITGFSSQLTNIGKMRNTGLEVLVSSKNIQREFTWATDVNFSLNRNKVLQLGPGNAPIYYTDWETTVRTAVGSPISDFYGYVFNGVYNNATEIQNSPHEATTRPGDPVIVDVNGDGKITTDDRTVIGNNQARFIAGITNRFGYKGVELSVLLQGRYGGEIVNQNYRFLGFWNSGRGLYAGAANFWESEQNPGDGVNPRPSANRRPFQQGFSTLWVEDASFLRVKNITLSYNIPQTVLRKTPFNNLRVYVNADNVKLFSKYTGYDPENTTYKATNYSSGTTAANTGVSSSSLPSGSMLGVDYGSYPLPLVVTFGLKTSF</sequence>
<keyword evidence="8" id="KW-0732">Signal</keyword>
<accession>A0ABZ0W7S8</accession>
<keyword evidence="2 7" id="KW-0813">Transport</keyword>
<keyword evidence="4 7" id="KW-0812">Transmembrane</keyword>
<dbReference type="Proteomes" id="UP001325680">
    <property type="component" value="Chromosome"/>
</dbReference>
<comment type="subcellular location">
    <subcellularLocation>
        <location evidence="1 7">Cell outer membrane</location>
        <topology evidence="1 7">Multi-pass membrane protein</topology>
    </subcellularLocation>
</comment>
<dbReference type="InterPro" id="IPR036942">
    <property type="entry name" value="Beta-barrel_TonB_sf"/>
</dbReference>
<comment type="similarity">
    <text evidence="7">Belongs to the TonB-dependent receptor family.</text>
</comment>
<dbReference type="InterPro" id="IPR039426">
    <property type="entry name" value="TonB-dep_rcpt-like"/>
</dbReference>
<evidence type="ECO:0000256" key="6">
    <source>
        <dbReference type="ARBA" id="ARBA00023237"/>
    </source>
</evidence>
<dbReference type="EMBL" id="CP139960">
    <property type="protein sequence ID" value="WQD39246.1"/>
    <property type="molecule type" value="Genomic_DNA"/>
</dbReference>
<gene>
    <name evidence="10" type="ORF">U0035_03660</name>
</gene>
<feature type="signal peptide" evidence="8">
    <location>
        <begin position="1"/>
        <end position="24"/>
    </location>
</feature>
<keyword evidence="11" id="KW-1185">Reference proteome</keyword>